<reference evidence="3" key="2">
    <citation type="submission" date="2015-08" db="EMBL/GenBank/DDBJ databases">
        <title>Complete DNA Sequence of Pseudomonas syringae pv. actinidiae, the Causal Agent of Kiwifruit Canker Disease.</title>
        <authorList>
            <person name="Rikkerink E.H.A."/>
            <person name="Fineran P.C."/>
        </authorList>
    </citation>
    <scope>NUCLEOTIDE SEQUENCE</scope>
    <source>
        <strain evidence="3">SkMP5</strain>
    </source>
</reference>
<dbReference type="Proteomes" id="UP000253740">
    <property type="component" value="Unassembled WGS sequence"/>
</dbReference>
<keyword evidence="4" id="KW-1185">Reference proteome</keyword>
<evidence type="ECO:0000313" key="3">
    <source>
        <dbReference type="EMBL" id="GAP65578.1"/>
    </source>
</evidence>
<evidence type="ECO:0000313" key="2">
    <source>
        <dbReference type="EMBL" id="GAN44979.1"/>
    </source>
</evidence>
<protein>
    <submittedName>
        <fullName evidence="2">GNAT family acetyltransferase</fullName>
    </submittedName>
</protein>
<sequence>MIRLVPLDLPNLRRLAAGEPGDFAGMTVHEGGPPPRHVAARALAQLEAGTPAAWCVPYLIVPASRDAVLGGCGFKTAPVDGSVEISYGVAKSQRGRGIATAAVGELLRLAADSGVVREVVAHVLPDNVASSRVVARLGFAPGPAFVDTDGATVVRWAWRLAGGGSERQRGSGLNDAP</sequence>
<dbReference type="GO" id="GO:0008999">
    <property type="term" value="F:protein-N-terminal-alanine acetyltransferase activity"/>
    <property type="evidence" value="ECO:0007669"/>
    <property type="project" value="TreeGrafter"/>
</dbReference>
<dbReference type="RefSeq" id="WP_062535456.1">
    <property type="nucleotide sequence ID" value="NZ_DF970162.1"/>
</dbReference>
<dbReference type="EMBL" id="DF970162">
    <property type="protein sequence ID" value="GAP65578.1"/>
    <property type="molecule type" value="Genomic_DNA"/>
</dbReference>
<dbReference type="PANTHER" id="PTHR43441">
    <property type="entry name" value="RIBOSOMAL-PROTEIN-SERINE ACETYLTRANSFERASE"/>
    <property type="match status" value="1"/>
</dbReference>
<organism evidence="3">
    <name type="scientific">Mizugakiibacter sediminis</name>
    <dbReference type="NCBI Taxonomy" id="1475481"/>
    <lineage>
        <taxon>Bacteria</taxon>
        <taxon>Pseudomonadati</taxon>
        <taxon>Pseudomonadota</taxon>
        <taxon>Gammaproteobacteria</taxon>
        <taxon>Lysobacterales</taxon>
        <taxon>Rhodanobacteraceae</taxon>
        <taxon>Mizugakiibacter</taxon>
    </lineage>
</organism>
<feature type="domain" description="N-acetyltransferase" evidence="1">
    <location>
        <begin position="10"/>
        <end position="161"/>
    </location>
</feature>
<dbReference type="SUPFAM" id="SSF55729">
    <property type="entry name" value="Acyl-CoA N-acyltransferases (Nat)"/>
    <property type="match status" value="1"/>
</dbReference>
<dbReference type="HOGENOM" id="CLU_013985_28_0_6"/>
<dbReference type="STRING" id="1475481.GCA_000953855_00880"/>
<gene>
    <name evidence="2" type="ORF">MBSD_1517</name>
    <name evidence="3" type="ORF">MBSD_n0868</name>
</gene>
<dbReference type="InterPro" id="IPR016181">
    <property type="entry name" value="Acyl_CoA_acyltransferase"/>
</dbReference>
<dbReference type="Gene3D" id="3.40.630.30">
    <property type="match status" value="1"/>
</dbReference>
<dbReference type="OrthoDB" id="9801656at2"/>
<reference evidence="2" key="1">
    <citation type="submission" date="2015-03" db="EMBL/GenBank/DDBJ databases">
        <title>Draft genome sequence of Mizugakiibacter sediminis skMP5.</title>
        <authorList>
            <person name="Watanabe T."/>
            <person name="Kojima H."/>
            <person name="Fukui M."/>
        </authorList>
    </citation>
    <scope>NUCLEOTIDE SEQUENCE</scope>
    <source>
        <strain evidence="2">SkMP5</strain>
    </source>
</reference>
<dbReference type="Pfam" id="PF13302">
    <property type="entry name" value="Acetyltransf_3"/>
    <property type="match status" value="1"/>
</dbReference>
<dbReference type="GO" id="GO:1990189">
    <property type="term" value="F:protein N-terminal-serine acetyltransferase activity"/>
    <property type="evidence" value="ECO:0007669"/>
    <property type="project" value="TreeGrafter"/>
</dbReference>
<dbReference type="EMBL" id="DF952379">
    <property type="protein sequence ID" value="GAN44979.1"/>
    <property type="molecule type" value="Genomic_DNA"/>
</dbReference>
<dbReference type="AlphaFoldDB" id="A0A0K8QL23"/>
<evidence type="ECO:0000313" key="4">
    <source>
        <dbReference type="Proteomes" id="UP000253740"/>
    </source>
</evidence>
<keyword evidence="2" id="KW-0808">Transferase</keyword>
<dbReference type="InterPro" id="IPR051908">
    <property type="entry name" value="Ribosomal_N-acetyltransferase"/>
</dbReference>
<dbReference type="InterPro" id="IPR000182">
    <property type="entry name" value="GNAT_dom"/>
</dbReference>
<dbReference type="GO" id="GO:0005737">
    <property type="term" value="C:cytoplasm"/>
    <property type="evidence" value="ECO:0007669"/>
    <property type="project" value="TreeGrafter"/>
</dbReference>
<dbReference type="PROSITE" id="PS51186">
    <property type="entry name" value="GNAT"/>
    <property type="match status" value="1"/>
</dbReference>
<name>A0A0K8QL23_9GAMM</name>
<evidence type="ECO:0000259" key="1">
    <source>
        <dbReference type="PROSITE" id="PS51186"/>
    </source>
</evidence>
<accession>A0A0K8QL23</accession>
<dbReference type="PANTHER" id="PTHR43441:SF6">
    <property type="entry name" value="N-ACETYLTRANSFERASE DOMAIN-CONTAINING PROTEIN"/>
    <property type="match status" value="1"/>
</dbReference>
<proteinExistence type="predicted"/>